<feature type="signal peptide" evidence="1">
    <location>
        <begin position="1"/>
        <end position="27"/>
    </location>
</feature>
<dbReference type="GO" id="GO:0055085">
    <property type="term" value="P:transmembrane transport"/>
    <property type="evidence" value="ECO:0007669"/>
    <property type="project" value="InterPro"/>
</dbReference>
<dbReference type="Proteomes" id="UP000562395">
    <property type="component" value="Unassembled WGS sequence"/>
</dbReference>
<dbReference type="EMBL" id="JACICY010000013">
    <property type="protein sequence ID" value="MBB3862424.1"/>
    <property type="molecule type" value="Genomic_DNA"/>
</dbReference>
<dbReference type="Gene3D" id="3.30.1150.10">
    <property type="match status" value="1"/>
</dbReference>
<sequence>MMQKRVALVRSILMAVAGVGLTQSVRAETLELAPTSDWIMNYAEDSCRLGRTFGENDQAVSLLLDQFAPSDHFRVSLAGKPVTPFGSASGFAGFSPTPNLTDVRILSGTSANGQPVILLMGDIDILNRDKEAAKMPLSPSQVAAITQFAVTRPKHSITLKTGKMKGALAAMRACTDDLVKLWGLDPVQQTNLSKKPEPMNPPSKWLKSSDYPKKDMLAGAQAVVNFRLMIDETGKPTSCKIQMATNTPEMSARTCSLILQRAKFEPALDNEGRSVPSYYIESARWVIAE</sequence>
<comment type="caution">
    <text evidence="3">The sequence shown here is derived from an EMBL/GenBank/DDBJ whole genome shotgun (WGS) entry which is preliminary data.</text>
</comment>
<accession>A0A7W6A1E1</accession>
<dbReference type="RefSeq" id="WP_221214764.1">
    <property type="nucleotide sequence ID" value="NZ_JACICY010000013.1"/>
</dbReference>
<proteinExistence type="predicted"/>
<reference evidence="3 4" key="1">
    <citation type="submission" date="2020-08" db="EMBL/GenBank/DDBJ databases">
        <title>Genomic Encyclopedia of Type Strains, Phase IV (KMG-IV): sequencing the most valuable type-strain genomes for metagenomic binning, comparative biology and taxonomic classification.</title>
        <authorList>
            <person name="Goeker M."/>
        </authorList>
    </citation>
    <scope>NUCLEOTIDE SEQUENCE [LARGE SCALE GENOMIC DNA]</scope>
    <source>
        <strain evidence="3 4">DSM 14552</strain>
    </source>
</reference>
<name>A0A7W6A1E1_9SPHN</name>
<gene>
    <name evidence="3" type="ORF">GGQ88_003724</name>
</gene>
<protein>
    <recommendedName>
        <fullName evidence="2">TonB C-terminal domain-containing protein</fullName>
    </recommendedName>
</protein>
<feature type="domain" description="TonB C-terminal" evidence="2">
    <location>
        <begin position="210"/>
        <end position="279"/>
    </location>
</feature>
<evidence type="ECO:0000313" key="4">
    <source>
        <dbReference type="Proteomes" id="UP000562395"/>
    </source>
</evidence>
<keyword evidence="1" id="KW-0732">Signal</keyword>
<dbReference type="AlphaFoldDB" id="A0A7W6A1E1"/>
<dbReference type="Pfam" id="PF03544">
    <property type="entry name" value="TonB_C"/>
    <property type="match status" value="1"/>
</dbReference>
<evidence type="ECO:0000313" key="3">
    <source>
        <dbReference type="EMBL" id="MBB3862424.1"/>
    </source>
</evidence>
<evidence type="ECO:0000259" key="2">
    <source>
        <dbReference type="Pfam" id="PF03544"/>
    </source>
</evidence>
<keyword evidence="4" id="KW-1185">Reference proteome</keyword>
<organism evidence="3 4">
    <name type="scientific">Novosphingobium hassiacum</name>
    <dbReference type="NCBI Taxonomy" id="173676"/>
    <lineage>
        <taxon>Bacteria</taxon>
        <taxon>Pseudomonadati</taxon>
        <taxon>Pseudomonadota</taxon>
        <taxon>Alphaproteobacteria</taxon>
        <taxon>Sphingomonadales</taxon>
        <taxon>Sphingomonadaceae</taxon>
        <taxon>Novosphingobium</taxon>
    </lineage>
</organism>
<dbReference type="InterPro" id="IPR037682">
    <property type="entry name" value="TonB_C"/>
</dbReference>
<evidence type="ECO:0000256" key="1">
    <source>
        <dbReference type="SAM" id="SignalP"/>
    </source>
</evidence>
<feature type="chain" id="PRO_5031037595" description="TonB C-terminal domain-containing protein" evidence="1">
    <location>
        <begin position="28"/>
        <end position="289"/>
    </location>
</feature>